<proteinExistence type="evidence at transcript level"/>
<dbReference type="AlphaFoldDB" id="A0A0S1MJ27"/>
<sequence length="64" mass="7109">MCLFVTASTFTGAALVAISQREEAVSSWTEADEVGRGGSERRIKEQMSYNTYQLQSDTEQTRVS</sequence>
<dbReference type="EMBL" id="KT246797">
    <property type="protein sequence ID" value="ALL40888.1"/>
    <property type="molecule type" value="mRNA"/>
</dbReference>
<accession>A0A0S1MJ27</accession>
<reference evidence="1" key="1">
    <citation type="submission" date="2015-07" db="EMBL/GenBank/DDBJ databases">
        <title>Elucidating the P. pachyrhizi secretome and potential effectors.</title>
        <authorList>
            <person name="de Carvalho M.C.C.G."/>
            <person name="Nascimento L.C."/>
            <person name="Darben L.M."/>
            <person name="Polizel-Podanosqui A.M."/>
            <person name="Lopes-Caitar V.S."/>
            <person name="Rocha C.S."/>
            <person name="Qi M."/>
            <person name="Carazolle M."/>
            <person name="Kuwahara M.K."/>
            <person name="Pereira G.A.G."/>
            <person name="Abdelnoor R.V."/>
            <person name="Whitham S.A."/>
            <person name="Marcelino-Guimaraes F.C."/>
        </authorList>
    </citation>
    <scope>NUCLEOTIDE SEQUENCE</scope>
</reference>
<organism evidence="1">
    <name type="scientific">Phakopsora pachyrhizi</name>
    <name type="common">Asian soybean rust disease fungus</name>
    <dbReference type="NCBI Taxonomy" id="170000"/>
    <lineage>
        <taxon>Eukaryota</taxon>
        <taxon>Fungi</taxon>
        <taxon>Dikarya</taxon>
        <taxon>Basidiomycota</taxon>
        <taxon>Pucciniomycotina</taxon>
        <taxon>Pucciniomycetes</taxon>
        <taxon>Pucciniales</taxon>
        <taxon>Phakopsoraceae</taxon>
        <taxon>Phakopsora</taxon>
    </lineage>
</organism>
<evidence type="ECO:0000313" key="1">
    <source>
        <dbReference type="EMBL" id="ALL40888.1"/>
    </source>
</evidence>
<protein>
    <submittedName>
        <fullName evidence="1">Uncharacterized protein</fullName>
    </submittedName>
</protein>
<name>A0A0S1MJ27_PHAPC</name>